<feature type="transmembrane region" description="Helical" evidence="8">
    <location>
        <begin position="307"/>
        <end position="324"/>
    </location>
</feature>
<evidence type="ECO:0000313" key="9">
    <source>
        <dbReference type="EMBL" id="RFZ85006.1"/>
    </source>
</evidence>
<dbReference type="PIRSF" id="PIRSF500217">
    <property type="entry name" value="AlgI"/>
    <property type="match status" value="1"/>
</dbReference>
<proteinExistence type="inferred from homology"/>
<sequence length="474" mass="54956">MVFNSVEFVIFFLIVTPLYFLLPHRFRWFLLLAASCVFYMAFVPVYILILGFTIFIDYFAGIYIADAEGTRRKMLLTISIVANVGILAVFKYFNFISENFTSLLQSFGWQYSLPLLKILLPIGLSFHTFQAMSYTIEVYRRNQPPERNFGIYALYVMFYPQLVAGPIERPQNMLHQFYERHDFNWDNASGGAKRMLWGFFKKLVVADRAATYVGAVYDNPTHHSGVDFVVATLFFAIQIYCDFSGYADIAIGTAEIMGFRLMENFKRPYFARTVSEFWRRWHISLSTWFTDYVYISLGGNRVSVPRLYFNLMIVFLISGLWHGASWTYVVWGGINGFYLIVGAIVKAPKEKLHKAAGITKINAFYTLIQIITTIILISFSWIFFRANDMHSALYAVNKIVTAWGHLFIQENMLYVFLGAAVLFLSELVQEYYPQHKWFIKSDHFVVRCLSYSFLAVSIVALGVFDGSQFIYFQF</sequence>
<dbReference type="GO" id="GO:0042121">
    <property type="term" value="P:alginic acid biosynthetic process"/>
    <property type="evidence" value="ECO:0007669"/>
    <property type="project" value="InterPro"/>
</dbReference>
<evidence type="ECO:0000256" key="4">
    <source>
        <dbReference type="ARBA" id="ARBA00022692"/>
    </source>
</evidence>
<feature type="transmembrane region" description="Helical" evidence="8">
    <location>
        <begin position="76"/>
        <end position="96"/>
    </location>
</feature>
<dbReference type="AlphaFoldDB" id="A0A3E2NVG2"/>
<evidence type="ECO:0000256" key="7">
    <source>
        <dbReference type="PIRNR" id="PIRNR016636"/>
    </source>
</evidence>
<keyword evidence="10" id="KW-1185">Reference proteome</keyword>
<dbReference type="InterPro" id="IPR024194">
    <property type="entry name" value="Ac/AlaTfrase_AlgI/DltB"/>
</dbReference>
<feature type="transmembrane region" description="Helical" evidence="8">
    <location>
        <begin position="330"/>
        <end position="349"/>
    </location>
</feature>
<evidence type="ECO:0000256" key="5">
    <source>
        <dbReference type="ARBA" id="ARBA00022989"/>
    </source>
</evidence>
<evidence type="ECO:0000313" key="10">
    <source>
        <dbReference type="Proteomes" id="UP000260823"/>
    </source>
</evidence>
<feature type="transmembrane region" description="Helical" evidence="8">
    <location>
        <begin position="412"/>
        <end position="432"/>
    </location>
</feature>
<gene>
    <name evidence="9" type="ORF">DYU05_05220</name>
</gene>
<dbReference type="GO" id="GO:0016746">
    <property type="term" value="F:acyltransferase activity"/>
    <property type="evidence" value="ECO:0007669"/>
    <property type="project" value="UniProtKB-KW"/>
</dbReference>
<dbReference type="InterPro" id="IPR051085">
    <property type="entry name" value="MB_O-acyltransferase"/>
</dbReference>
<evidence type="ECO:0000256" key="8">
    <source>
        <dbReference type="SAM" id="Phobius"/>
    </source>
</evidence>
<dbReference type="InterPro" id="IPR028362">
    <property type="entry name" value="AlgI"/>
</dbReference>
<dbReference type="Pfam" id="PF03062">
    <property type="entry name" value="MBOAT"/>
    <property type="match status" value="1"/>
</dbReference>
<feature type="transmembrane region" description="Helical" evidence="8">
    <location>
        <begin position="29"/>
        <end position="56"/>
    </location>
</feature>
<feature type="transmembrane region" description="Helical" evidence="8">
    <location>
        <begin position="444"/>
        <end position="464"/>
    </location>
</feature>
<feature type="transmembrane region" description="Helical" evidence="8">
    <location>
        <begin position="6"/>
        <end position="22"/>
    </location>
</feature>
<dbReference type="RefSeq" id="WP_117381907.1">
    <property type="nucleotide sequence ID" value="NZ_QWDE01000001.1"/>
</dbReference>
<evidence type="ECO:0000256" key="3">
    <source>
        <dbReference type="ARBA" id="ARBA00022475"/>
    </source>
</evidence>
<evidence type="ECO:0000256" key="1">
    <source>
        <dbReference type="ARBA" id="ARBA00004651"/>
    </source>
</evidence>
<dbReference type="OrthoDB" id="9805788at2"/>
<accession>A0A3E2NVG2</accession>
<dbReference type="GO" id="GO:0005886">
    <property type="term" value="C:plasma membrane"/>
    <property type="evidence" value="ECO:0007669"/>
    <property type="project" value="UniProtKB-SubCell"/>
</dbReference>
<dbReference type="Proteomes" id="UP000260823">
    <property type="component" value="Unassembled WGS sequence"/>
</dbReference>
<organism evidence="9 10">
    <name type="scientific">Mucilaginibacter terrenus</name>
    <dbReference type="NCBI Taxonomy" id="2482727"/>
    <lineage>
        <taxon>Bacteria</taxon>
        <taxon>Pseudomonadati</taxon>
        <taxon>Bacteroidota</taxon>
        <taxon>Sphingobacteriia</taxon>
        <taxon>Sphingobacteriales</taxon>
        <taxon>Sphingobacteriaceae</taxon>
        <taxon>Mucilaginibacter</taxon>
    </lineage>
</organism>
<dbReference type="EMBL" id="QWDE01000001">
    <property type="protein sequence ID" value="RFZ85006.1"/>
    <property type="molecule type" value="Genomic_DNA"/>
</dbReference>
<evidence type="ECO:0000256" key="6">
    <source>
        <dbReference type="ARBA" id="ARBA00023136"/>
    </source>
</evidence>
<dbReference type="PANTHER" id="PTHR13285">
    <property type="entry name" value="ACYLTRANSFERASE"/>
    <property type="match status" value="1"/>
</dbReference>
<reference evidence="9 10" key="1">
    <citation type="submission" date="2018-08" db="EMBL/GenBank/DDBJ databases">
        <title>Mucilaginibacter terrae sp. nov., isolated from manganese diggings.</title>
        <authorList>
            <person name="Huang Y."/>
            <person name="Zhou Z."/>
        </authorList>
    </citation>
    <scope>NUCLEOTIDE SEQUENCE [LARGE SCALE GENOMIC DNA]</scope>
    <source>
        <strain evidence="9 10">ZH6</strain>
    </source>
</reference>
<keyword evidence="4 8" id="KW-0812">Transmembrane</keyword>
<dbReference type="PIRSF" id="PIRSF016636">
    <property type="entry name" value="AlgI_DltB"/>
    <property type="match status" value="1"/>
</dbReference>
<keyword evidence="6 7" id="KW-0472">Membrane</keyword>
<feature type="transmembrane region" description="Helical" evidence="8">
    <location>
        <begin position="149"/>
        <end position="167"/>
    </location>
</feature>
<feature type="transmembrane region" description="Helical" evidence="8">
    <location>
        <begin position="361"/>
        <end position="384"/>
    </location>
</feature>
<comment type="similarity">
    <text evidence="2 7">Belongs to the membrane-bound acyltransferase family.</text>
</comment>
<evidence type="ECO:0000256" key="2">
    <source>
        <dbReference type="ARBA" id="ARBA00010323"/>
    </source>
</evidence>
<keyword evidence="7" id="KW-0012">Acyltransferase</keyword>
<keyword evidence="3 7" id="KW-1003">Cell membrane</keyword>
<comment type="caution">
    <text evidence="9">The sequence shown here is derived from an EMBL/GenBank/DDBJ whole genome shotgun (WGS) entry which is preliminary data.</text>
</comment>
<comment type="subcellular location">
    <subcellularLocation>
        <location evidence="1">Cell membrane</location>
        <topology evidence="1">Multi-pass membrane protein</topology>
    </subcellularLocation>
</comment>
<protein>
    <submittedName>
        <fullName evidence="9">MBOAT family protein</fullName>
    </submittedName>
</protein>
<name>A0A3E2NVG2_9SPHI</name>
<dbReference type="PANTHER" id="PTHR13285:SF18">
    <property type="entry name" value="PROTEIN-CYSTEINE N-PALMITOYLTRANSFERASE RASP"/>
    <property type="match status" value="1"/>
</dbReference>
<dbReference type="InterPro" id="IPR004299">
    <property type="entry name" value="MBOAT_fam"/>
</dbReference>
<feature type="transmembrane region" description="Helical" evidence="8">
    <location>
        <begin position="108"/>
        <end position="129"/>
    </location>
</feature>
<keyword evidence="5 8" id="KW-1133">Transmembrane helix</keyword>
<keyword evidence="7" id="KW-0808">Transferase</keyword>